<dbReference type="PANTHER" id="PTHR33608">
    <property type="entry name" value="BLL2464 PROTEIN"/>
    <property type="match status" value="1"/>
</dbReference>
<dbReference type="InterPro" id="IPR002881">
    <property type="entry name" value="DUF58"/>
</dbReference>
<dbReference type="Proteomes" id="UP000649604">
    <property type="component" value="Unassembled WGS sequence"/>
</dbReference>
<reference evidence="2" key="1">
    <citation type="submission" date="2019-11" db="EMBL/GenBank/DDBJ databases">
        <title>Microbial mats filling the niche in hypersaline microbial mats.</title>
        <authorList>
            <person name="Wong H.L."/>
            <person name="Macleod F.I."/>
            <person name="White R.A. III"/>
            <person name="Burns B.P."/>
        </authorList>
    </citation>
    <scope>NUCLEOTIDE SEQUENCE</scope>
    <source>
        <strain evidence="2">Rbin_158</strain>
    </source>
</reference>
<dbReference type="Gene3D" id="3.40.50.410">
    <property type="entry name" value="von Willebrand factor, type A domain"/>
    <property type="match status" value="1"/>
</dbReference>
<evidence type="ECO:0000259" key="1">
    <source>
        <dbReference type="Pfam" id="PF01882"/>
    </source>
</evidence>
<dbReference type="InterPro" id="IPR036465">
    <property type="entry name" value="vWFA_dom_sf"/>
</dbReference>
<comment type="caution">
    <text evidence="2">The sequence shown here is derived from an EMBL/GenBank/DDBJ whole genome shotgun (WGS) entry which is preliminary data.</text>
</comment>
<sequence length="292" mass="33483">MESWIDEHFLTQLEKLKIITQKGVKGPQRGEHKSWQRGEGLEFLDYRTYQPGDDLRYVDWSVYGRLEKLCVKLFHAEETQTVHILLDMSRSMQAGTPPKALRAKQIAAAISYICLSNLDKVTLTAFSAKLIDFKSPVRGKRTYPEVLAFLGDLQPDDTTDLNTCFAEYAAICKHPGIILILSDLFDPQGCHEGLKALTYRDFEIHLLQVLDHDELVWPHTGTLLLQDVETGEQKTTFVNSALVKKYQERVTAFLAEMTAFCQRYGIHHYVYDTRMAFDAFLIEYLSRGAILR</sequence>
<organism evidence="2 3">
    <name type="scientific">candidate division KSB3 bacterium</name>
    <dbReference type="NCBI Taxonomy" id="2044937"/>
    <lineage>
        <taxon>Bacteria</taxon>
        <taxon>candidate division KSB3</taxon>
    </lineage>
</organism>
<dbReference type="AlphaFoldDB" id="A0A9D5JUJ5"/>
<name>A0A9D5JUJ5_9BACT</name>
<protein>
    <submittedName>
        <fullName evidence="2">DUF58 domain-containing protein</fullName>
    </submittedName>
</protein>
<dbReference type="EMBL" id="WJJP01000212">
    <property type="protein sequence ID" value="MBD3324276.1"/>
    <property type="molecule type" value="Genomic_DNA"/>
</dbReference>
<feature type="domain" description="DUF58" evidence="1">
    <location>
        <begin position="45"/>
        <end position="250"/>
    </location>
</feature>
<dbReference type="SUPFAM" id="SSF53300">
    <property type="entry name" value="vWA-like"/>
    <property type="match status" value="1"/>
</dbReference>
<evidence type="ECO:0000313" key="2">
    <source>
        <dbReference type="EMBL" id="MBD3324276.1"/>
    </source>
</evidence>
<evidence type="ECO:0000313" key="3">
    <source>
        <dbReference type="Proteomes" id="UP000649604"/>
    </source>
</evidence>
<accession>A0A9D5JUJ5</accession>
<dbReference type="Pfam" id="PF01882">
    <property type="entry name" value="DUF58"/>
    <property type="match status" value="1"/>
</dbReference>
<dbReference type="PANTHER" id="PTHR33608:SF7">
    <property type="entry name" value="DUF58 DOMAIN-CONTAINING PROTEIN"/>
    <property type="match status" value="1"/>
</dbReference>
<gene>
    <name evidence="2" type="ORF">GF339_06805</name>
</gene>
<proteinExistence type="predicted"/>